<dbReference type="GO" id="GO:0003700">
    <property type="term" value="F:DNA-binding transcription factor activity"/>
    <property type="evidence" value="ECO:0007669"/>
    <property type="project" value="InterPro"/>
</dbReference>
<evidence type="ECO:0000256" key="9">
    <source>
        <dbReference type="ARBA" id="ARBA00045949"/>
    </source>
</evidence>
<dbReference type="SMART" id="SM00091">
    <property type="entry name" value="PAS"/>
    <property type="match status" value="2"/>
</dbReference>
<dbReference type="GO" id="GO:0046983">
    <property type="term" value="F:protein dimerization activity"/>
    <property type="evidence" value="ECO:0007669"/>
    <property type="project" value="InterPro"/>
</dbReference>
<dbReference type="InterPro" id="IPR013767">
    <property type="entry name" value="PAS_fold"/>
</dbReference>
<dbReference type="InterPro" id="IPR001067">
    <property type="entry name" value="Nuc_translocat"/>
</dbReference>
<sequence length="807" mass="88380">FSFSTLCLEMASDVSSLGAAVSSGNPGPGAQAGGAIVQRPNKRRPGLDFDDDGEGNSKFLRCDDDSMPNDKERFARSDDEQSSADKERLARENHSEIERRRRNKMTAYITELSDMVPTCSALARKPDKLTILRMAVSHMKSLRGTGNTSTDGTYKPSFLTDQELKHLILEAADGFLFIVSCETGRVVYVSDSVTPVLNQPQSEWFGSTLYDQVHPDDVGKLREQLSTSENALTEETKPWCVSNKGPAAPPGNAPKGRILDLKTGTVKKEGQQSMRMCMGSRRSFICRMRCGNSSVDPVSVNRLSFMRNRCRNGLGAAKDGEPHYVVVHCTGYIKAWPPAGVSLPDDDPDAGQGSKFCLVAIGRLQVTSSPNCTDMNNVCQPTEFISRHNTEGIFTFIDHRCVATVGYQPQELLGKDIVDFCHPEDQQLLRDSFQQVVKLKGQVLSVMFRFRSKNREWLWMRTSSFTFQNPYSDEIEYIICTNTNVKNSSQESRPALSNSLQRPQLGQSVSLPLEMGTAQLPSRQQQPPQQTELEVVPGRESLSGYDHSQVPVQPVSAAGPEHSKPLEKAETLFSQERDPRFSEIYSSINADQNKAIPASTVPANQPLFTQGNTFTPSRPVESFRSGSMVPPVNIIQQQPAAASRILAQISRHSNPAQGSGTTWAPGTRPAFTPQQVASQTVKTRPPSFSMGTFQGTPSSFSPMAAPGSTASPTGAAYPNLANRGTGFSTEAAQTPAPFQARAAEGVGMWPQWQGQHHGPASGEQHVQQPQPSQPEAFSDMLTMLGDQGPNYNNEEFPELNIFPSFSE</sequence>
<name>A0A7K5IBL5_CROSL</name>
<dbReference type="Proteomes" id="UP000549499">
    <property type="component" value="Unassembled WGS sequence"/>
</dbReference>
<dbReference type="InterPro" id="IPR036638">
    <property type="entry name" value="HLH_DNA-bd_sf"/>
</dbReference>
<comment type="function">
    <text evidence="9">Required for activity of the AHR. Upon ligand binding, AHR translocates into the nucleus, where it heterodimerizes with ARNT and induces transcription by binding to xenobiotic response elements (XRE). Not required for the ligand-binding subunit to translocate from the cytosol to the nucleus after ligand binding. The complex initiates transcription of genes involved in the regulation of a variety of biological processes, including angiogenesis, hematopoiesis, drug and lipid metabolism, cell motility and immune modulation. The heterodimer binds to core DNA sequence 5'-TACGTG-3' within the hypoxia response element (HRE) of target gene promoters and functions as a transcriptional regulator of the adaptive response to hypoxia. The heterodimer ARNT:AHR binds to core DNA sequence 5'-TGCGTG-3' within the dioxin response element (DRE) of target gene promoters and activates their transcription.</text>
</comment>
<dbReference type="InterPro" id="IPR001610">
    <property type="entry name" value="PAC"/>
</dbReference>
<feature type="region of interest" description="Disordered" evidence="10">
    <location>
        <begin position="541"/>
        <end position="564"/>
    </location>
</feature>
<keyword evidence="5" id="KW-0010">Activator</keyword>
<feature type="compositionally biased region" description="Polar residues" evidence="10">
    <location>
        <begin position="653"/>
        <end position="664"/>
    </location>
</feature>
<dbReference type="FunFam" id="3.30.450.20:FF:000028">
    <property type="entry name" value="Aryl hydrocarbon receptor nuclear translocator 1"/>
    <property type="match status" value="1"/>
</dbReference>
<dbReference type="SUPFAM" id="SSF47459">
    <property type="entry name" value="HLH, helix-loop-helix DNA-binding domain"/>
    <property type="match status" value="1"/>
</dbReference>
<comment type="caution">
    <text evidence="13">The sequence shown here is derived from an EMBL/GenBank/DDBJ whole genome shotgun (WGS) entry which is preliminary data.</text>
</comment>
<dbReference type="GO" id="GO:0003677">
    <property type="term" value="F:DNA binding"/>
    <property type="evidence" value="ECO:0007669"/>
    <property type="project" value="UniProtKB-KW"/>
</dbReference>
<dbReference type="GO" id="GO:0005667">
    <property type="term" value="C:transcription regulator complex"/>
    <property type="evidence" value="ECO:0007669"/>
    <property type="project" value="InterPro"/>
</dbReference>
<feature type="domain" description="PAS" evidence="11">
    <location>
        <begin position="161"/>
        <end position="235"/>
    </location>
</feature>
<dbReference type="NCBIfam" id="TIGR00229">
    <property type="entry name" value="sensory_box"/>
    <property type="match status" value="1"/>
</dbReference>
<dbReference type="EMBL" id="VYZB01001387">
    <property type="protein sequence ID" value="NWS78482.1"/>
    <property type="molecule type" value="Genomic_DNA"/>
</dbReference>
<feature type="compositionally biased region" description="Polar residues" evidence="10">
    <location>
        <begin position="672"/>
        <end position="682"/>
    </location>
</feature>
<organism evidence="13 14">
    <name type="scientific">Crotophaga sulcirostris</name>
    <name type="common">Groove-billed ani</name>
    <dbReference type="NCBI Taxonomy" id="33598"/>
    <lineage>
        <taxon>Eukaryota</taxon>
        <taxon>Metazoa</taxon>
        <taxon>Chordata</taxon>
        <taxon>Craniata</taxon>
        <taxon>Vertebrata</taxon>
        <taxon>Euteleostomi</taxon>
        <taxon>Archelosauria</taxon>
        <taxon>Archosauria</taxon>
        <taxon>Dinosauria</taxon>
        <taxon>Saurischia</taxon>
        <taxon>Theropoda</taxon>
        <taxon>Coelurosauria</taxon>
        <taxon>Aves</taxon>
        <taxon>Neognathae</taxon>
        <taxon>Neoaves</taxon>
        <taxon>Otidimorphae</taxon>
        <taxon>Cuculiformes</taxon>
        <taxon>Crotophagidae</taxon>
        <taxon>Crotophaga</taxon>
    </lineage>
</organism>
<dbReference type="InterPro" id="IPR011598">
    <property type="entry name" value="bHLH_dom"/>
</dbReference>
<dbReference type="AlphaFoldDB" id="A0A7K5IBL5"/>
<evidence type="ECO:0000259" key="12">
    <source>
        <dbReference type="PROSITE" id="PS50888"/>
    </source>
</evidence>
<dbReference type="FunFam" id="3.30.450.20:FF:000003">
    <property type="entry name" value="Aryl hydrocarbon receptor nuclear translocator 2"/>
    <property type="match status" value="1"/>
</dbReference>
<dbReference type="PRINTS" id="PR00785">
    <property type="entry name" value="NCTRNSLOCATR"/>
</dbReference>
<evidence type="ECO:0000256" key="2">
    <source>
        <dbReference type="ARBA" id="ARBA00022737"/>
    </source>
</evidence>
<dbReference type="InterPro" id="IPR000014">
    <property type="entry name" value="PAS"/>
</dbReference>
<proteinExistence type="predicted"/>
<dbReference type="SMART" id="SM00086">
    <property type="entry name" value="PAC"/>
    <property type="match status" value="1"/>
</dbReference>
<protein>
    <recommendedName>
        <fullName evidence="8">Aryl hydrocarbon receptor nuclear translocator</fullName>
    </recommendedName>
</protein>
<dbReference type="FunFam" id="4.10.280.10:FF:000011">
    <property type="entry name" value="Aryl hydrocarbon receptor nuclear translocator 2"/>
    <property type="match status" value="1"/>
</dbReference>
<keyword evidence="4" id="KW-0238">DNA-binding</keyword>
<dbReference type="PROSITE" id="PS50112">
    <property type="entry name" value="PAS"/>
    <property type="match status" value="2"/>
</dbReference>
<feature type="compositionally biased region" description="Polar residues" evidence="10">
    <location>
        <begin position="764"/>
        <end position="775"/>
    </location>
</feature>
<dbReference type="InterPro" id="IPR050933">
    <property type="entry name" value="Circadian_TF"/>
</dbReference>
<feature type="region of interest" description="Disordered" evidence="10">
    <location>
        <begin position="653"/>
        <end position="730"/>
    </location>
</feature>
<evidence type="ECO:0000256" key="10">
    <source>
        <dbReference type="SAM" id="MobiDB-lite"/>
    </source>
</evidence>
<feature type="region of interest" description="Disordered" evidence="10">
    <location>
        <begin position="17"/>
        <end position="99"/>
    </location>
</feature>
<dbReference type="OrthoDB" id="71302at2759"/>
<dbReference type="InterPro" id="IPR035965">
    <property type="entry name" value="PAS-like_dom_sf"/>
</dbReference>
<keyword evidence="2" id="KW-0677">Repeat</keyword>
<gene>
    <name evidence="13" type="primary">Arnt</name>
    <name evidence="13" type="ORF">CROSUL_R01379</name>
</gene>
<comment type="subcellular location">
    <subcellularLocation>
        <location evidence="1">Nucleus</location>
    </subcellularLocation>
</comment>
<feature type="non-terminal residue" evidence="13">
    <location>
        <position position="807"/>
    </location>
</feature>
<feature type="compositionally biased region" description="Basic and acidic residues" evidence="10">
    <location>
        <begin position="60"/>
        <end position="99"/>
    </location>
</feature>
<dbReference type="CDD" id="cd18947">
    <property type="entry name" value="bHLH-PAS_ARNT"/>
    <property type="match status" value="1"/>
</dbReference>
<dbReference type="Pfam" id="PF14598">
    <property type="entry name" value="PAS_11"/>
    <property type="match status" value="1"/>
</dbReference>
<feature type="non-terminal residue" evidence="13">
    <location>
        <position position="1"/>
    </location>
</feature>
<dbReference type="SMART" id="SM00353">
    <property type="entry name" value="HLH"/>
    <property type="match status" value="1"/>
</dbReference>
<keyword evidence="6" id="KW-0804">Transcription</keyword>
<dbReference type="GO" id="GO:0005737">
    <property type="term" value="C:cytoplasm"/>
    <property type="evidence" value="ECO:0007669"/>
    <property type="project" value="InterPro"/>
</dbReference>
<keyword evidence="14" id="KW-1185">Reference proteome</keyword>
<evidence type="ECO:0000256" key="3">
    <source>
        <dbReference type="ARBA" id="ARBA00023015"/>
    </source>
</evidence>
<dbReference type="SUPFAM" id="SSF55785">
    <property type="entry name" value="PYP-like sensor domain (PAS domain)"/>
    <property type="match status" value="2"/>
</dbReference>
<dbReference type="CDD" id="cd00130">
    <property type="entry name" value="PAS"/>
    <property type="match status" value="2"/>
</dbReference>
<feature type="domain" description="PAS" evidence="11">
    <location>
        <begin position="389"/>
        <end position="440"/>
    </location>
</feature>
<evidence type="ECO:0000256" key="6">
    <source>
        <dbReference type="ARBA" id="ARBA00023163"/>
    </source>
</evidence>
<evidence type="ECO:0000256" key="1">
    <source>
        <dbReference type="ARBA" id="ARBA00004123"/>
    </source>
</evidence>
<evidence type="ECO:0000256" key="4">
    <source>
        <dbReference type="ARBA" id="ARBA00023125"/>
    </source>
</evidence>
<dbReference type="Gene3D" id="4.10.280.10">
    <property type="entry name" value="Helix-loop-helix DNA-binding domain"/>
    <property type="match status" value="1"/>
</dbReference>
<dbReference type="PROSITE" id="PS50888">
    <property type="entry name" value="BHLH"/>
    <property type="match status" value="1"/>
</dbReference>
<evidence type="ECO:0000259" key="11">
    <source>
        <dbReference type="PROSITE" id="PS50112"/>
    </source>
</evidence>
<keyword evidence="7" id="KW-0539">Nucleus</keyword>
<evidence type="ECO:0000256" key="8">
    <source>
        <dbReference type="ARBA" id="ARBA00039652"/>
    </source>
</evidence>
<evidence type="ECO:0000313" key="13">
    <source>
        <dbReference type="EMBL" id="NWS78482.1"/>
    </source>
</evidence>
<evidence type="ECO:0000313" key="14">
    <source>
        <dbReference type="Proteomes" id="UP000549499"/>
    </source>
</evidence>
<feature type="region of interest" description="Disordered" evidence="10">
    <location>
        <begin position="750"/>
        <end position="807"/>
    </location>
</feature>
<keyword evidence="3" id="KW-0805">Transcription regulation</keyword>
<dbReference type="Pfam" id="PF00989">
    <property type="entry name" value="PAS"/>
    <property type="match status" value="1"/>
</dbReference>
<accession>A0A7K5IBL5</accession>
<dbReference type="PANTHER" id="PTHR23042">
    <property type="entry name" value="CIRCADIAN PROTEIN CLOCK/ARNT/BMAL/PAS"/>
    <property type="match status" value="1"/>
</dbReference>
<reference evidence="13 14" key="1">
    <citation type="submission" date="2019-09" db="EMBL/GenBank/DDBJ databases">
        <title>Bird 10,000 Genomes (B10K) Project - Family phase.</title>
        <authorList>
            <person name="Zhang G."/>
        </authorList>
    </citation>
    <scope>NUCLEOTIDE SEQUENCE [LARGE SCALE GENOMIC DNA]</scope>
    <source>
        <strain evidence="13">B10K-DU-003-44</strain>
        <tissue evidence="13">Muscle</tissue>
    </source>
</reference>
<dbReference type="Pfam" id="PF00010">
    <property type="entry name" value="HLH"/>
    <property type="match status" value="1"/>
</dbReference>
<dbReference type="Gene3D" id="3.30.450.20">
    <property type="entry name" value="PAS domain"/>
    <property type="match status" value="2"/>
</dbReference>
<evidence type="ECO:0000256" key="5">
    <source>
        <dbReference type="ARBA" id="ARBA00023159"/>
    </source>
</evidence>
<evidence type="ECO:0000256" key="7">
    <source>
        <dbReference type="ARBA" id="ARBA00023242"/>
    </source>
</evidence>
<feature type="domain" description="BHLH" evidence="12">
    <location>
        <begin position="89"/>
        <end position="142"/>
    </location>
</feature>
<dbReference type="GO" id="GO:0005634">
    <property type="term" value="C:nucleus"/>
    <property type="evidence" value="ECO:0007669"/>
    <property type="project" value="UniProtKB-SubCell"/>
</dbReference>
<feature type="compositionally biased region" description="Polar residues" evidence="10">
    <location>
        <begin position="689"/>
        <end position="701"/>
    </location>
</feature>